<feature type="region of interest" description="Disordered" evidence="1">
    <location>
        <begin position="464"/>
        <end position="488"/>
    </location>
</feature>
<dbReference type="RefSeq" id="WP_308435147.1">
    <property type="nucleotide sequence ID" value="NZ_BMVU01000001.1"/>
</dbReference>
<feature type="region of interest" description="Disordered" evidence="1">
    <location>
        <begin position="44"/>
        <end position="87"/>
    </location>
</feature>
<keyword evidence="2" id="KW-1133">Transmembrane helix</keyword>
<feature type="transmembrane region" description="Helical" evidence="2">
    <location>
        <begin position="23"/>
        <end position="44"/>
    </location>
</feature>
<reference evidence="3" key="2">
    <citation type="submission" date="2020-09" db="EMBL/GenBank/DDBJ databases">
        <authorList>
            <person name="Sun Q."/>
            <person name="Ohkuma M."/>
        </authorList>
    </citation>
    <scope>NUCLEOTIDE SEQUENCE</scope>
    <source>
        <strain evidence="3">JCM 4790</strain>
    </source>
</reference>
<gene>
    <name evidence="3" type="ORF">GCM10010358_04010</name>
</gene>
<dbReference type="AlphaFoldDB" id="A0A918K9Y4"/>
<sequence>MNAVNTERPEDEAARPPRRRSRAAVASVAAAVLLVAGGAAYVAATASGGDDGGPGGPAGGGAPPRLALDDAPAGGANGIAPGEPDPYGTVYRAEGGLPDGPRSAAVYRAEGKVTAAEVARLAKALGVPGTPRAEGGSWRVGEGGDGSGPTLRVGERAPGTWTFSRYAPGGDNGCATPGRCKGPGASQADPVDEDTAKEAAAPVLKAVGQDGAKLDADQLTGSVRVVNAEPEIGGLPTYGWTTGVQVGADGRVVGGSGQLKAPVEKDTYPVLGAQETLESMNGSSAARGRAGIGGCTGPVPLEDGTQAPCETSATARPQTAPVTVEKAAFGLAAHSVGGRPALVPSWLFEVRPQGAPDTSVVTRPAVDPAYLAPSGGPDGAEREPSRPGGASEPRDVDVEAYTVDGEELTLRFTGGVCSDYTATVRESAEKVTVEVSGKPQRDRQVCIAVARVYREPVELERGLGDREVVGTDGKPVPEEKGSPARSAE</sequence>
<keyword evidence="4" id="KW-1185">Reference proteome</keyword>
<feature type="region of interest" description="Disordered" evidence="1">
    <location>
        <begin position="177"/>
        <end position="197"/>
    </location>
</feature>
<evidence type="ECO:0000256" key="1">
    <source>
        <dbReference type="SAM" id="MobiDB-lite"/>
    </source>
</evidence>
<reference evidence="3" key="1">
    <citation type="journal article" date="2014" name="Int. J. Syst. Evol. Microbiol.">
        <title>Complete genome sequence of Corynebacterium casei LMG S-19264T (=DSM 44701T), isolated from a smear-ripened cheese.</title>
        <authorList>
            <consortium name="US DOE Joint Genome Institute (JGI-PGF)"/>
            <person name="Walter F."/>
            <person name="Albersmeier A."/>
            <person name="Kalinowski J."/>
            <person name="Ruckert C."/>
        </authorList>
    </citation>
    <scope>NUCLEOTIDE SEQUENCE</scope>
    <source>
        <strain evidence="3">JCM 4790</strain>
    </source>
</reference>
<name>A0A918K9Y4_9ACTN</name>
<protein>
    <submittedName>
        <fullName evidence="3">Membrane protein</fullName>
    </submittedName>
</protein>
<evidence type="ECO:0000313" key="4">
    <source>
        <dbReference type="Proteomes" id="UP000619244"/>
    </source>
</evidence>
<organism evidence="3 4">
    <name type="scientific">Streptomyces minutiscleroticus</name>
    <dbReference type="NCBI Taxonomy" id="68238"/>
    <lineage>
        <taxon>Bacteria</taxon>
        <taxon>Bacillati</taxon>
        <taxon>Actinomycetota</taxon>
        <taxon>Actinomycetes</taxon>
        <taxon>Kitasatosporales</taxon>
        <taxon>Streptomycetaceae</taxon>
        <taxon>Streptomyces</taxon>
    </lineage>
</organism>
<evidence type="ECO:0000313" key="3">
    <source>
        <dbReference type="EMBL" id="GGX53378.1"/>
    </source>
</evidence>
<evidence type="ECO:0000256" key="2">
    <source>
        <dbReference type="SAM" id="Phobius"/>
    </source>
</evidence>
<feature type="region of interest" description="Disordered" evidence="1">
    <location>
        <begin position="130"/>
        <end position="156"/>
    </location>
</feature>
<feature type="compositionally biased region" description="Low complexity" evidence="1">
    <location>
        <begin position="63"/>
        <end position="82"/>
    </location>
</feature>
<dbReference type="EMBL" id="BMVU01000001">
    <property type="protein sequence ID" value="GGX53378.1"/>
    <property type="molecule type" value="Genomic_DNA"/>
</dbReference>
<dbReference type="Proteomes" id="UP000619244">
    <property type="component" value="Unassembled WGS sequence"/>
</dbReference>
<keyword evidence="2" id="KW-0812">Transmembrane</keyword>
<comment type="caution">
    <text evidence="3">The sequence shown here is derived from an EMBL/GenBank/DDBJ whole genome shotgun (WGS) entry which is preliminary data.</text>
</comment>
<feature type="region of interest" description="Disordered" evidence="1">
    <location>
        <begin position="355"/>
        <end position="397"/>
    </location>
</feature>
<proteinExistence type="predicted"/>
<keyword evidence="2" id="KW-0472">Membrane</keyword>
<accession>A0A918K9Y4</accession>
<feature type="region of interest" description="Disordered" evidence="1">
    <location>
        <begin position="1"/>
        <end position="22"/>
    </location>
</feature>
<feature type="compositionally biased region" description="Gly residues" evidence="1">
    <location>
        <begin position="49"/>
        <end position="62"/>
    </location>
</feature>